<dbReference type="InterPro" id="IPR013990">
    <property type="entry name" value="WHy-dom"/>
</dbReference>
<comment type="caution">
    <text evidence="4">The sequence shown here is derived from an EMBL/GenBank/DDBJ whole genome shotgun (WGS) entry which is preliminary data.</text>
</comment>
<dbReference type="SUPFAM" id="SSF117070">
    <property type="entry name" value="LEA14-like"/>
    <property type="match status" value="1"/>
</dbReference>
<feature type="region of interest" description="Disordered" evidence="2">
    <location>
        <begin position="413"/>
        <end position="451"/>
    </location>
</feature>
<dbReference type="Pfam" id="PF11250">
    <property type="entry name" value="FAF"/>
    <property type="match status" value="1"/>
</dbReference>
<evidence type="ECO:0000259" key="3">
    <source>
        <dbReference type="SMART" id="SM00769"/>
    </source>
</evidence>
<dbReference type="InterPro" id="IPR004864">
    <property type="entry name" value="LEA_2"/>
</dbReference>
<dbReference type="GO" id="GO:0009269">
    <property type="term" value="P:response to desiccation"/>
    <property type="evidence" value="ECO:0007669"/>
    <property type="project" value="InterPro"/>
</dbReference>
<dbReference type="SMART" id="SM00769">
    <property type="entry name" value="WHy"/>
    <property type="match status" value="1"/>
</dbReference>
<feature type="compositionally biased region" description="Basic and acidic residues" evidence="2">
    <location>
        <begin position="435"/>
        <end position="451"/>
    </location>
</feature>
<feature type="region of interest" description="Disordered" evidence="2">
    <location>
        <begin position="342"/>
        <end position="362"/>
    </location>
</feature>
<dbReference type="Pfam" id="PF03168">
    <property type="entry name" value="LEA_2"/>
    <property type="match status" value="1"/>
</dbReference>
<feature type="compositionally biased region" description="Basic and acidic residues" evidence="2">
    <location>
        <begin position="342"/>
        <end position="354"/>
    </location>
</feature>
<accession>A0A9Q1KCY8</accession>
<evidence type="ECO:0000313" key="4">
    <source>
        <dbReference type="EMBL" id="KAJ8440537.1"/>
    </source>
</evidence>
<dbReference type="OrthoDB" id="654824at2759"/>
<sequence>MGKKVKWSWTSALIGAAAATATAVVFRAKPKLPKFRLVSLTALQLKLARAGEEEEKEKLKFPRVDADLILTIHVTNPNILPVRYSATSLSIYYDGSLLGSAQVPAGSQPPNSCQLLRLPARLNGLELAQHAKRFIGDVAKRKMVVDAEVDICGWAKAILWDPKFKVPVDSHIVVDPVLLDVIDQENVSQMELFVKGIHHIFETNPTIPENLSSFIDSISTPWTKIKPPSPIDHHSFTEIFGELHFKENPNNPTSYPSSQINRNGTQQEEKEEEEKWRNISKFSPYHRRSESSSSMNSESLQLCTEGLGFESLDNLEDLDMDFQSRVREKVMCQRKGCLKKEENEKGKGNAKDQRGFPPPISSIGVSKAGKPWVCFESYREDGRFILKEVRVPTLECFHACREDGRLRLSLVQETDEDGFESDHDEEEQEQEQQQEQEKEAGNEEEVGEGKVKQRMIWGEVISL</sequence>
<dbReference type="AlphaFoldDB" id="A0A9Q1KCY8"/>
<dbReference type="EMBL" id="JAKOGI010000187">
    <property type="protein sequence ID" value="KAJ8440537.1"/>
    <property type="molecule type" value="Genomic_DNA"/>
</dbReference>
<dbReference type="PANTHER" id="PTHR33155">
    <property type="entry name" value="FANTASTIC FOUR-LIKE PROTEIN (DUF3049)"/>
    <property type="match status" value="1"/>
</dbReference>
<protein>
    <recommendedName>
        <fullName evidence="3">Water stress and hypersensitive response domain-containing protein</fullName>
    </recommendedName>
</protein>
<evidence type="ECO:0000256" key="1">
    <source>
        <dbReference type="ARBA" id="ARBA00008690"/>
    </source>
</evidence>
<comment type="similarity">
    <text evidence="1">Belongs to the fantastic four family.</text>
</comment>
<feature type="compositionally biased region" description="Acidic residues" evidence="2">
    <location>
        <begin position="413"/>
        <end position="434"/>
    </location>
</feature>
<dbReference type="Gene3D" id="2.60.40.1820">
    <property type="match status" value="1"/>
</dbReference>
<dbReference type="Proteomes" id="UP001153076">
    <property type="component" value="Unassembled WGS sequence"/>
</dbReference>
<dbReference type="InterPro" id="IPR021410">
    <property type="entry name" value="FAF"/>
</dbReference>
<keyword evidence="5" id="KW-1185">Reference proteome</keyword>
<gene>
    <name evidence="4" type="ORF">Cgig2_028666</name>
</gene>
<feature type="domain" description="Water stress and hypersensitive response" evidence="3">
    <location>
        <begin position="51"/>
        <end position="167"/>
    </location>
</feature>
<organism evidence="4 5">
    <name type="scientific">Carnegiea gigantea</name>
    <dbReference type="NCBI Taxonomy" id="171969"/>
    <lineage>
        <taxon>Eukaryota</taxon>
        <taxon>Viridiplantae</taxon>
        <taxon>Streptophyta</taxon>
        <taxon>Embryophyta</taxon>
        <taxon>Tracheophyta</taxon>
        <taxon>Spermatophyta</taxon>
        <taxon>Magnoliopsida</taxon>
        <taxon>eudicotyledons</taxon>
        <taxon>Gunneridae</taxon>
        <taxon>Pentapetalae</taxon>
        <taxon>Caryophyllales</taxon>
        <taxon>Cactineae</taxon>
        <taxon>Cactaceae</taxon>
        <taxon>Cactoideae</taxon>
        <taxon>Echinocereeae</taxon>
        <taxon>Carnegiea</taxon>
    </lineage>
</organism>
<name>A0A9Q1KCY8_9CARY</name>
<evidence type="ECO:0000256" key="2">
    <source>
        <dbReference type="SAM" id="MobiDB-lite"/>
    </source>
</evidence>
<feature type="region of interest" description="Disordered" evidence="2">
    <location>
        <begin position="247"/>
        <end position="277"/>
    </location>
</feature>
<dbReference type="PANTHER" id="PTHR33155:SF9">
    <property type="entry name" value="FANTASTIC FOUR-LIKE PROTEIN (DUF3049)"/>
    <property type="match status" value="1"/>
</dbReference>
<dbReference type="InterPro" id="IPR046431">
    <property type="entry name" value="FAF_dom"/>
</dbReference>
<proteinExistence type="inferred from homology"/>
<feature type="compositionally biased region" description="Polar residues" evidence="2">
    <location>
        <begin position="248"/>
        <end position="266"/>
    </location>
</feature>
<reference evidence="4" key="1">
    <citation type="submission" date="2022-04" db="EMBL/GenBank/DDBJ databases">
        <title>Carnegiea gigantea Genome sequencing and assembly v2.</title>
        <authorList>
            <person name="Copetti D."/>
            <person name="Sanderson M.J."/>
            <person name="Burquez A."/>
            <person name="Wojciechowski M.F."/>
        </authorList>
    </citation>
    <scope>NUCLEOTIDE SEQUENCE</scope>
    <source>
        <strain evidence="4">SGP5-SGP5p</strain>
        <tissue evidence="4">Aerial part</tissue>
    </source>
</reference>
<evidence type="ECO:0000313" key="5">
    <source>
        <dbReference type="Proteomes" id="UP001153076"/>
    </source>
</evidence>